<dbReference type="Proteomes" id="UP001597221">
    <property type="component" value="Unassembled WGS sequence"/>
</dbReference>
<organism evidence="2 3">
    <name type="scientific">Oceanobacillus luteolus</name>
    <dbReference type="NCBI Taxonomy" id="1274358"/>
    <lineage>
        <taxon>Bacteria</taxon>
        <taxon>Bacillati</taxon>
        <taxon>Bacillota</taxon>
        <taxon>Bacilli</taxon>
        <taxon>Bacillales</taxon>
        <taxon>Bacillaceae</taxon>
        <taxon>Oceanobacillus</taxon>
    </lineage>
</organism>
<feature type="transmembrane region" description="Helical" evidence="1">
    <location>
        <begin position="21"/>
        <end position="39"/>
    </location>
</feature>
<evidence type="ECO:0000313" key="2">
    <source>
        <dbReference type="EMBL" id="MFD1607524.1"/>
    </source>
</evidence>
<reference evidence="3" key="1">
    <citation type="journal article" date="2019" name="Int. J. Syst. Evol. Microbiol.">
        <title>The Global Catalogue of Microorganisms (GCM) 10K type strain sequencing project: providing services to taxonomists for standard genome sequencing and annotation.</title>
        <authorList>
            <consortium name="The Broad Institute Genomics Platform"/>
            <consortium name="The Broad Institute Genome Sequencing Center for Infectious Disease"/>
            <person name="Wu L."/>
            <person name="Ma J."/>
        </authorList>
    </citation>
    <scope>NUCLEOTIDE SEQUENCE [LARGE SCALE GENOMIC DNA]</scope>
    <source>
        <strain evidence="3">CGMCC 1.12376</strain>
    </source>
</reference>
<name>A0ABW4HPW4_9BACI</name>
<dbReference type="Pfam" id="PF14036">
    <property type="entry name" value="YlaH"/>
    <property type="match status" value="1"/>
</dbReference>
<sequence>MTGSFSIVLDYIVANYGVQNIFWKMYIINLVLSAIAYKLGFARKLSLWKNVFVYFMLFLGNYLTTIFSIMKMPMTESLVIIVIVLTIYRTRMYMQRKAKNASS</sequence>
<feature type="transmembrane region" description="Helical" evidence="1">
    <location>
        <begin position="76"/>
        <end position="94"/>
    </location>
</feature>
<protein>
    <submittedName>
        <fullName evidence="2">YlaH-like family protein</fullName>
    </submittedName>
</protein>
<evidence type="ECO:0000313" key="3">
    <source>
        <dbReference type="Proteomes" id="UP001597221"/>
    </source>
</evidence>
<comment type="caution">
    <text evidence="2">The sequence shown here is derived from an EMBL/GenBank/DDBJ whole genome shotgun (WGS) entry which is preliminary data.</text>
</comment>
<gene>
    <name evidence="2" type="ORF">ACFSBH_07665</name>
</gene>
<evidence type="ECO:0000256" key="1">
    <source>
        <dbReference type="SAM" id="Phobius"/>
    </source>
</evidence>
<dbReference type="EMBL" id="JBHUDE010000039">
    <property type="protein sequence ID" value="MFD1607524.1"/>
    <property type="molecule type" value="Genomic_DNA"/>
</dbReference>
<keyword evidence="3" id="KW-1185">Reference proteome</keyword>
<keyword evidence="1" id="KW-1133">Transmembrane helix</keyword>
<keyword evidence="1" id="KW-0472">Membrane</keyword>
<proteinExistence type="predicted"/>
<feature type="transmembrane region" description="Helical" evidence="1">
    <location>
        <begin position="51"/>
        <end position="70"/>
    </location>
</feature>
<dbReference type="RefSeq" id="WP_251514936.1">
    <property type="nucleotide sequence ID" value="NZ_JAMBON010000022.1"/>
</dbReference>
<dbReference type="InterPro" id="IPR025620">
    <property type="entry name" value="YlaH"/>
</dbReference>
<keyword evidence="1" id="KW-0812">Transmembrane</keyword>
<accession>A0ABW4HPW4</accession>